<name>A0A2P2QNM4_RHIMU</name>
<accession>A0A2P2QNM4</accession>
<proteinExistence type="predicted"/>
<evidence type="ECO:0000313" key="1">
    <source>
        <dbReference type="EMBL" id="MBX68620.1"/>
    </source>
</evidence>
<protein>
    <submittedName>
        <fullName evidence="1">Uncharacterized protein</fullName>
    </submittedName>
</protein>
<sequence>MNILGLGTLAWHYRGSHLRIYFQKENTMPICLCCFHHA</sequence>
<organism evidence="1">
    <name type="scientific">Rhizophora mucronata</name>
    <name type="common">Asiatic mangrove</name>
    <dbReference type="NCBI Taxonomy" id="61149"/>
    <lineage>
        <taxon>Eukaryota</taxon>
        <taxon>Viridiplantae</taxon>
        <taxon>Streptophyta</taxon>
        <taxon>Embryophyta</taxon>
        <taxon>Tracheophyta</taxon>
        <taxon>Spermatophyta</taxon>
        <taxon>Magnoliopsida</taxon>
        <taxon>eudicotyledons</taxon>
        <taxon>Gunneridae</taxon>
        <taxon>Pentapetalae</taxon>
        <taxon>rosids</taxon>
        <taxon>fabids</taxon>
        <taxon>Malpighiales</taxon>
        <taxon>Rhizophoraceae</taxon>
        <taxon>Rhizophora</taxon>
    </lineage>
</organism>
<reference evidence="1" key="1">
    <citation type="submission" date="2018-02" db="EMBL/GenBank/DDBJ databases">
        <title>Rhizophora mucronata_Transcriptome.</title>
        <authorList>
            <person name="Meera S.P."/>
            <person name="Sreeshan A."/>
            <person name="Augustine A."/>
        </authorList>
    </citation>
    <scope>NUCLEOTIDE SEQUENCE</scope>
    <source>
        <tissue evidence="1">Leaf</tissue>
    </source>
</reference>
<dbReference type="EMBL" id="GGEC01088136">
    <property type="protein sequence ID" value="MBX68620.1"/>
    <property type="molecule type" value="Transcribed_RNA"/>
</dbReference>
<dbReference type="AlphaFoldDB" id="A0A2P2QNM4"/>